<organism evidence="1 2">
    <name type="scientific">Actinomadura gamaensis</name>
    <dbReference type="NCBI Taxonomy" id="1763541"/>
    <lineage>
        <taxon>Bacteria</taxon>
        <taxon>Bacillati</taxon>
        <taxon>Actinomycetota</taxon>
        <taxon>Actinomycetes</taxon>
        <taxon>Streptosporangiales</taxon>
        <taxon>Thermomonosporaceae</taxon>
        <taxon>Actinomadura</taxon>
    </lineage>
</organism>
<accession>A0ABV9U154</accession>
<dbReference type="Proteomes" id="UP001595872">
    <property type="component" value="Unassembled WGS sequence"/>
</dbReference>
<dbReference type="RefSeq" id="WP_378256726.1">
    <property type="nucleotide sequence ID" value="NZ_JBHSIT010000005.1"/>
</dbReference>
<name>A0ABV9U154_9ACTN</name>
<evidence type="ECO:0000313" key="1">
    <source>
        <dbReference type="EMBL" id="MFC4909315.1"/>
    </source>
</evidence>
<proteinExistence type="predicted"/>
<gene>
    <name evidence="1" type="ORF">ACFPCY_18480</name>
</gene>
<sequence>MLTEHPEELWNEAAAHALLGAALPDQAIITFEEDGGGLRRREFGCGSWGVAWVEGGRAVTFGYDLDHSIARHQLPPVDLLAGAPDWFPWDYVHAAQEEMHLVSWVYWWDGRQWARAEYPGEMDGGPDSGNEWSFESYADGAEDWDAAREPYEALVAAVEARTVDAAVIEALYVPLEEDVRPADPAATVEDVLALARRLGVTPGSARPELPAGSGEPAGRRVHVLDPEQVAGSIAKAMRNASELDRPVPAGEPDEVAAWVRASLGVTSIEVAHTGTDRPGRNYKLGPEWGRTADPELSALLDAWREREADPERGRWTHARVVVTADGFTAERAYDHLPEWWPGFQPYLSGLRAEMASRAPRWRPSWAGLLDQDLAFEGVPPELAWKPGEPFESTAP</sequence>
<dbReference type="EMBL" id="JBHSIT010000005">
    <property type="protein sequence ID" value="MFC4909315.1"/>
    <property type="molecule type" value="Genomic_DNA"/>
</dbReference>
<protein>
    <submittedName>
        <fullName evidence="1">Uncharacterized protein</fullName>
    </submittedName>
</protein>
<evidence type="ECO:0000313" key="2">
    <source>
        <dbReference type="Proteomes" id="UP001595872"/>
    </source>
</evidence>
<keyword evidence="2" id="KW-1185">Reference proteome</keyword>
<reference evidence="2" key="1">
    <citation type="journal article" date="2019" name="Int. J. Syst. Evol. Microbiol.">
        <title>The Global Catalogue of Microorganisms (GCM) 10K type strain sequencing project: providing services to taxonomists for standard genome sequencing and annotation.</title>
        <authorList>
            <consortium name="The Broad Institute Genomics Platform"/>
            <consortium name="The Broad Institute Genome Sequencing Center for Infectious Disease"/>
            <person name="Wu L."/>
            <person name="Ma J."/>
        </authorList>
    </citation>
    <scope>NUCLEOTIDE SEQUENCE [LARGE SCALE GENOMIC DNA]</scope>
    <source>
        <strain evidence="2">KLKA75</strain>
    </source>
</reference>
<comment type="caution">
    <text evidence="1">The sequence shown here is derived from an EMBL/GenBank/DDBJ whole genome shotgun (WGS) entry which is preliminary data.</text>
</comment>